<organism evidence="6 7">
    <name type="scientific">Paracoccus sanguinis</name>
    <dbReference type="NCBI Taxonomy" id="1545044"/>
    <lineage>
        <taxon>Bacteria</taxon>
        <taxon>Pseudomonadati</taxon>
        <taxon>Pseudomonadota</taxon>
        <taxon>Alphaproteobacteria</taxon>
        <taxon>Rhodobacterales</taxon>
        <taxon>Paracoccaceae</taxon>
        <taxon>Paracoccus</taxon>
    </lineage>
</organism>
<dbReference type="InterPro" id="IPR056797">
    <property type="entry name" value="FdhE_central"/>
</dbReference>
<dbReference type="GO" id="GO:0008199">
    <property type="term" value="F:ferric iron binding"/>
    <property type="evidence" value="ECO:0007669"/>
    <property type="project" value="TreeGrafter"/>
</dbReference>
<dbReference type="HAMAP" id="MF_00611">
    <property type="entry name" value="FdeH"/>
    <property type="match status" value="1"/>
</dbReference>
<dbReference type="EMBL" id="JRKQ01000058">
    <property type="protein sequence ID" value="KGJ21925.1"/>
    <property type="molecule type" value="Genomic_DNA"/>
</dbReference>
<dbReference type="SUPFAM" id="SSF144020">
    <property type="entry name" value="FdhE-like"/>
    <property type="match status" value="1"/>
</dbReference>
<comment type="caution">
    <text evidence="6">The sequence shown here is derived from an EMBL/GenBank/DDBJ whole genome shotgun (WGS) entry which is preliminary data.</text>
</comment>
<reference evidence="6 7" key="1">
    <citation type="submission" date="2014-09" db="EMBL/GenBank/DDBJ databases">
        <authorList>
            <person name="McGinnis J.M."/>
            <person name="Wolfgang W.J."/>
        </authorList>
    </citation>
    <scope>NUCLEOTIDE SEQUENCE [LARGE SCALE GENOMIC DNA]</scope>
    <source>
        <strain evidence="6 7">5503</strain>
    </source>
</reference>
<dbReference type="InterPro" id="IPR024064">
    <property type="entry name" value="FdhE-like_sf"/>
</dbReference>
<dbReference type="CDD" id="cd16341">
    <property type="entry name" value="FdhE"/>
    <property type="match status" value="1"/>
</dbReference>
<sequence length="312" mass="32409">MTDPIQPRPDMIGGVPTPPLAILPKLPALFTRRAERLAFLAEGSNLGPYLGFLSALAQVQARLAEALPPLPPLDPDRAAQARAARMPPVDRQAEADDEALGGTLDALIAAAREIEMPAPARLALDALAAAGPEDRAWLIGNVMADDIPADSAAPHLFVAAAVQTHLARRAAVLDAAALVPIRTGVCPVCGGRACASVVTGIMGAEGARYAACAGCQTLWNEVRVKCLCCGENGKIGFQAVSDGSGTADADGTGAQIKAETCGDCGQWVKQMAQNRNPSLDPVADDVASLGLDALMRDSEWRRGGFNPFLIGY</sequence>
<dbReference type="Pfam" id="PF24859">
    <property type="entry name" value="FdhE_central"/>
    <property type="match status" value="1"/>
</dbReference>
<evidence type="ECO:0000259" key="5">
    <source>
        <dbReference type="Pfam" id="PF24860"/>
    </source>
</evidence>
<evidence type="ECO:0000313" key="6">
    <source>
        <dbReference type="EMBL" id="KGJ21925.1"/>
    </source>
</evidence>
<reference evidence="6 7" key="2">
    <citation type="submission" date="2014-10" db="EMBL/GenBank/DDBJ databases">
        <title>Paracoccus sanguinis sp. nov., isolated from clinical specimens of New York State patients.</title>
        <authorList>
            <person name="Mingle L.A."/>
            <person name="Cole J.A."/>
            <person name="Lapierre P."/>
            <person name="Musser K.A."/>
        </authorList>
    </citation>
    <scope>NUCLEOTIDE SEQUENCE [LARGE SCALE GENOMIC DNA]</scope>
    <source>
        <strain evidence="6 7">5503</strain>
    </source>
</reference>
<comment type="similarity">
    <text evidence="2">Belongs to the FdhE family.</text>
</comment>
<dbReference type="NCBIfam" id="TIGR01562">
    <property type="entry name" value="FdhE"/>
    <property type="match status" value="1"/>
</dbReference>
<proteinExistence type="inferred from homology"/>
<comment type="subcellular location">
    <subcellularLocation>
        <location evidence="2">Cytoplasm</location>
    </subcellularLocation>
</comment>
<dbReference type="GO" id="GO:0005829">
    <property type="term" value="C:cytosol"/>
    <property type="evidence" value="ECO:0007669"/>
    <property type="project" value="TreeGrafter"/>
</dbReference>
<dbReference type="Pfam" id="PF24860">
    <property type="entry name" value="FdhE_C"/>
    <property type="match status" value="1"/>
</dbReference>
<accession>A0A099GGH8</accession>
<dbReference type="GO" id="GO:0051604">
    <property type="term" value="P:protein maturation"/>
    <property type="evidence" value="ECO:0007669"/>
    <property type="project" value="TreeGrafter"/>
</dbReference>
<accession>A0A099GEG5</accession>
<dbReference type="Gene3D" id="3.90.1670.10">
    <property type="entry name" value="FdhE-like domain"/>
    <property type="match status" value="1"/>
</dbReference>
<dbReference type="Proteomes" id="UP000029858">
    <property type="component" value="Unassembled WGS sequence"/>
</dbReference>
<keyword evidence="1 2" id="KW-0963">Cytoplasm</keyword>
<dbReference type="PIRSF" id="PIRSF018296">
    <property type="entry name" value="Format_dh_formtn"/>
    <property type="match status" value="1"/>
</dbReference>
<comment type="function">
    <text evidence="2">Necessary for formate dehydrogenase activity.</text>
</comment>
<dbReference type="Pfam" id="PF04216">
    <property type="entry name" value="FdhE_N"/>
    <property type="match status" value="1"/>
</dbReference>
<dbReference type="InterPro" id="IPR056796">
    <property type="entry name" value="FdhE_C"/>
</dbReference>
<feature type="domain" description="FdhE C-terminal" evidence="5">
    <location>
        <begin position="224"/>
        <end position="309"/>
    </location>
</feature>
<gene>
    <name evidence="2" type="primary">fdhE</name>
    <name evidence="6" type="ORF">IX56_11220</name>
</gene>
<dbReference type="InterPro" id="IPR056774">
    <property type="entry name" value="FdhE_N"/>
</dbReference>
<protein>
    <recommendedName>
        <fullName evidence="2">Protein FdhE homolog</fullName>
    </recommendedName>
</protein>
<evidence type="ECO:0000313" key="7">
    <source>
        <dbReference type="Proteomes" id="UP000029858"/>
    </source>
</evidence>
<dbReference type="PANTHER" id="PTHR37689">
    <property type="entry name" value="PROTEIN FDHE"/>
    <property type="match status" value="1"/>
</dbReference>
<dbReference type="RefSeq" id="WP_036701125.1">
    <property type="nucleotide sequence ID" value="NZ_JRKQ01000058.1"/>
</dbReference>
<name>A0A099GGH8_9RHOB</name>
<dbReference type="InterPro" id="IPR006452">
    <property type="entry name" value="Formate_DH_accessory"/>
</dbReference>
<evidence type="ECO:0000259" key="4">
    <source>
        <dbReference type="Pfam" id="PF24859"/>
    </source>
</evidence>
<feature type="domain" description="FdhE N-terminal" evidence="3">
    <location>
        <begin position="18"/>
        <end position="181"/>
    </location>
</feature>
<feature type="domain" description="FdhE central" evidence="4">
    <location>
        <begin position="185"/>
        <end position="223"/>
    </location>
</feature>
<evidence type="ECO:0000256" key="2">
    <source>
        <dbReference type="HAMAP-Rule" id="MF_00611"/>
    </source>
</evidence>
<dbReference type="AlphaFoldDB" id="A0A099GGH8"/>
<dbReference type="PANTHER" id="PTHR37689:SF1">
    <property type="entry name" value="PROTEIN FDHE"/>
    <property type="match status" value="1"/>
</dbReference>
<evidence type="ECO:0000259" key="3">
    <source>
        <dbReference type="Pfam" id="PF04216"/>
    </source>
</evidence>
<evidence type="ECO:0000256" key="1">
    <source>
        <dbReference type="ARBA" id="ARBA00022490"/>
    </source>
</evidence>